<protein>
    <submittedName>
        <fullName evidence="10">RNA polymerase, sigma-24 subunit, ECF subfamily</fullName>
    </submittedName>
</protein>
<dbReference type="EMBL" id="ABOX02000026">
    <property type="protein sequence ID" value="EEF59601.1"/>
    <property type="molecule type" value="Genomic_DNA"/>
</dbReference>
<feature type="compositionally biased region" description="Basic and acidic residues" evidence="7">
    <location>
        <begin position="357"/>
        <end position="367"/>
    </location>
</feature>
<evidence type="ECO:0000256" key="1">
    <source>
        <dbReference type="ARBA" id="ARBA00010641"/>
    </source>
</evidence>
<keyword evidence="11" id="KW-1185">Reference proteome</keyword>
<evidence type="ECO:0000256" key="3">
    <source>
        <dbReference type="ARBA" id="ARBA00023082"/>
    </source>
</evidence>
<dbReference type="NCBIfam" id="TIGR02937">
    <property type="entry name" value="sigma70-ECF"/>
    <property type="match status" value="1"/>
</dbReference>
<dbReference type="GO" id="GO:0006352">
    <property type="term" value="P:DNA-templated transcription initiation"/>
    <property type="evidence" value="ECO:0007669"/>
    <property type="project" value="InterPro"/>
</dbReference>
<dbReference type="SUPFAM" id="SSF88946">
    <property type="entry name" value="Sigma2 domain of RNA polymerase sigma factors"/>
    <property type="match status" value="1"/>
</dbReference>
<reference evidence="10 11" key="1">
    <citation type="journal article" date="2011" name="J. Bacteriol.">
        <title>Genome sequence of 'Pedosphaera parvula' Ellin514, an aerobic Verrucomicrobial isolate from pasture soil.</title>
        <authorList>
            <person name="Kant R."/>
            <person name="van Passel M.W."/>
            <person name="Sangwan P."/>
            <person name="Palva A."/>
            <person name="Lucas S."/>
            <person name="Copeland A."/>
            <person name="Lapidus A."/>
            <person name="Glavina Del Rio T."/>
            <person name="Dalin E."/>
            <person name="Tice H."/>
            <person name="Bruce D."/>
            <person name="Goodwin L."/>
            <person name="Pitluck S."/>
            <person name="Chertkov O."/>
            <person name="Larimer F.W."/>
            <person name="Land M.L."/>
            <person name="Hauser L."/>
            <person name="Brettin T.S."/>
            <person name="Detter J.C."/>
            <person name="Han S."/>
            <person name="de Vos W.M."/>
            <person name="Janssen P.H."/>
            <person name="Smidt H."/>
        </authorList>
    </citation>
    <scope>NUCLEOTIDE SEQUENCE [LARGE SCALE GENOMIC DNA]</scope>
    <source>
        <strain evidence="10 11">Ellin514</strain>
    </source>
</reference>
<dbReference type="OrthoDB" id="263872at2"/>
<keyword evidence="2" id="KW-0805">Transcription regulation</keyword>
<dbReference type="InterPro" id="IPR039425">
    <property type="entry name" value="RNA_pol_sigma-70-like"/>
</dbReference>
<comment type="similarity">
    <text evidence="1">Belongs to the sigma-70 factor family. ECF subfamily.</text>
</comment>
<dbReference type="GO" id="GO:0003677">
    <property type="term" value="F:DNA binding"/>
    <property type="evidence" value="ECO:0007669"/>
    <property type="project" value="UniProtKB-KW"/>
</dbReference>
<dbReference type="AlphaFoldDB" id="B9XKV8"/>
<dbReference type="STRING" id="320771.Cflav_PD2508"/>
<feature type="domain" description="RNA polymerase sigma factor 70 region 4 type 2" evidence="9">
    <location>
        <begin position="122"/>
        <end position="171"/>
    </location>
</feature>
<dbReference type="Gene3D" id="1.10.1740.10">
    <property type="match status" value="1"/>
</dbReference>
<dbReference type="Pfam" id="PF08281">
    <property type="entry name" value="Sigma70_r4_2"/>
    <property type="match status" value="1"/>
</dbReference>
<dbReference type="InterPro" id="IPR036388">
    <property type="entry name" value="WH-like_DNA-bd_sf"/>
</dbReference>
<dbReference type="RefSeq" id="WP_007416444.1">
    <property type="nucleotide sequence ID" value="NZ_ABOX02000026.1"/>
</dbReference>
<evidence type="ECO:0000256" key="5">
    <source>
        <dbReference type="ARBA" id="ARBA00023163"/>
    </source>
</evidence>
<evidence type="ECO:0000256" key="4">
    <source>
        <dbReference type="ARBA" id="ARBA00023125"/>
    </source>
</evidence>
<keyword evidence="5" id="KW-0804">Transcription</keyword>
<proteinExistence type="inferred from homology"/>
<keyword evidence="6" id="KW-0175">Coiled coil</keyword>
<dbReference type="SUPFAM" id="SSF88659">
    <property type="entry name" value="Sigma3 and sigma4 domains of RNA polymerase sigma factors"/>
    <property type="match status" value="1"/>
</dbReference>
<gene>
    <name evidence="10" type="ORF">Cflav_PD2508</name>
</gene>
<evidence type="ECO:0000256" key="7">
    <source>
        <dbReference type="SAM" id="MobiDB-lite"/>
    </source>
</evidence>
<dbReference type="InterPro" id="IPR007627">
    <property type="entry name" value="RNA_pol_sigma70_r2"/>
</dbReference>
<dbReference type="InterPro" id="IPR013249">
    <property type="entry name" value="RNA_pol_sigma70_r4_t2"/>
</dbReference>
<feature type="region of interest" description="Disordered" evidence="7">
    <location>
        <begin position="310"/>
        <end position="367"/>
    </location>
</feature>
<dbReference type="CDD" id="cd06171">
    <property type="entry name" value="Sigma70_r4"/>
    <property type="match status" value="1"/>
</dbReference>
<evidence type="ECO:0000313" key="11">
    <source>
        <dbReference type="Proteomes" id="UP000003688"/>
    </source>
</evidence>
<feature type="compositionally biased region" description="Low complexity" evidence="7">
    <location>
        <begin position="315"/>
        <end position="327"/>
    </location>
</feature>
<organism evidence="10 11">
    <name type="scientific">Pedosphaera parvula (strain Ellin514)</name>
    <dbReference type="NCBI Taxonomy" id="320771"/>
    <lineage>
        <taxon>Bacteria</taxon>
        <taxon>Pseudomonadati</taxon>
        <taxon>Verrucomicrobiota</taxon>
        <taxon>Pedosphaerae</taxon>
        <taxon>Pedosphaerales</taxon>
        <taxon>Pedosphaeraceae</taxon>
        <taxon>Pedosphaera</taxon>
    </lineage>
</organism>
<evidence type="ECO:0000256" key="2">
    <source>
        <dbReference type="ARBA" id="ARBA00023015"/>
    </source>
</evidence>
<comment type="caution">
    <text evidence="10">The sequence shown here is derived from an EMBL/GenBank/DDBJ whole genome shotgun (WGS) entry which is preliminary data.</text>
</comment>
<dbReference type="InterPro" id="IPR013324">
    <property type="entry name" value="RNA_pol_sigma_r3/r4-like"/>
</dbReference>
<dbReference type="Gene3D" id="1.10.10.10">
    <property type="entry name" value="Winged helix-like DNA-binding domain superfamily/Winged helix DNA-binding domain"/>
    <property type="match status" value="1"/>
</dbReference>
<accession>B9XKV8</accession>
<name>B9XKV8_PEDPL</name>
<evidence type="ECO:0000256" key="6">
    <source>
        <dbReference type="SAM" id="Coils"/>
    </source>
</evidence>
<evidence type="ECO:0000259" key="8">
    <source>
        <dbReference type="Pfam" id="PF04542"/>
    </source>
</evidence>
<dbReference type="PANTHER" id="PTHR43133">
    <property type="entry name" value="RNA POLYMERASE ECF-TYPE SIGMA FACTO"/>
    <property type="match status" value="1"/>
</dbReference>
<feature type="domain" description="RNA polymerase sigma-70 region 2" evidence="8">
    <location>
        <begin position="25"/>
        <end position="90"/>
    </location>
</feature>
<feature type="coiled-coil region" evidence="6">
    <location>
        <begin position="263"/>
        <end position="297"/>
    </location>
</feature>
<sequence length="367" mass="39788">MTTMDDMELLREYATRHSEEAFATLATRHIDLVYSAALRHTRNHHQAQEVTQAVFVVLARKAGSLNPRTVLAGWLFQTARLTAANYVRGEIRRVRREQEACMQSDPNHHTEESWRHVAPILNEIIGGLREKDRDAIVLRFFQGKDYRQVAAVLGATEEAAQMRVSRALEKMRKMFARRGVVLSAAALGGAIAAQGTQAAPAGLAATVVAGAVHGAAMTASTLTLAEGTLKIMAWTKAKVTIGAGVVVLLAFQQHQNAVQAQQIAAARQKLDGQAQALAAEESRAQELEQQTAGILETESSQQKDLERLRTRRKAAGQGSQSLAGAHAPSTLLAATLSDPDAREALRQQLFTAQPHPLEPDHRGTEAG</sequence>
<dbReference type="PANTHER" id="PTHR43133:SF8">
    <property type="entry name" value="RNA POLYMERASE SIGMA FACTOR HI_1459-RELATED"/>
    <property type="match status" value="1"/>
</dbReference>
<dbReference type="InterPro" id="IPR014284">
    <property type="entry name" value="RNA_pol_sigma-70_dom"/>
</dbReference>
<dbReference type="Pfam" id="PF04542">
    <property type="entry name" value="Sigma70_r2"/>
    <property type="match status" value="1"/>
</dbReference>
<dbReference type="Proteomes" id="UP000003688">
    <property type="component" value="Unassembled WGS sequence"/>
</dbReference>
<keyword evidence="4" id="KW-0238">DNA-binding</keyword>
<evidence type="ECO:0000313" key="10">
    <source>
        <dbReference type="EMBL" id="EEF59601.1"/>
    </source>
</evidence>
<evidence type="ECO:0000259" key="9">
    <source>
        <dbReference type="Pfam" id="PF08281"/>
    </source>
</evidence>
<dbReference type="InterPro" id="IPR013325">
    <property type="entry name" value="RNA_pol_sigma_r2"/>
</dbReference>
<keyword evidence="3" id="KW-0731">Sigma factor</keyword>
<dbReference type="GO" id="GO:0016987">
    <property type="term" value="F:sigma factor activity"/>
    <property type="evidence" value="ECO:0007669"/>
    <property type="project" value="UniProtKB-KW"/>
</dbReference>